<dbReference type="OrthoDB" id="1166010at2759"/>
<keyword evidence="1" id="KW-0479">Metal-binding</keyword>
<name>A0A5N5HE96_9ROSA</name>
<evidence type="ECO:0000313" key="5">
    <source>
        <dbReference type="EMBL" id="KAB2623780.1"/>
    </source>
</evidence>
<dbReference type="InterPro" id="IPR001878">
    <property type="entry name" value="Znf_CCHC"/>
</dbReference>
<keyword evidence="1" id="KW-0863">Zinc-finger</keyword>
<dbReference type="InterPro" id="IPR036875">
    <property type="entry name" value="Znf_CCHC_sf"/>
</dbReference>
<dbReference type="Pfam" id="PF08284">
    <property type="entry name" value="RVP_2"/>
    <property type="match status" value="1"/>
</dbReference>
<feature type="compositionally biased region" description="Polar residues" evidence="2">
    <location>
        <begin position="111"/>
        <end position="122"/>
    </location>
</feature>
<evidence type="ECO:0000256" key="3">
    <source>
        <dbReference type="SAM" id="Phobius"/>
    </source>
</evidence>
<comment type="caution">
    <text evidence="5">The sequence shown here is derived from an EMBL/GenBank/DDBJ whole genome shotgun (WGS) entry which is preliminary data.</text>
</comment>
<dbReference type="SUPFAM" id="SSF57756">
    <property type="entry name" value="Retrovirus zinc finger-like domains"/>
    <property type="match status" value="1"/>
</dbReference>
<dbReference type="InterPro" id="IPR032567">
    <property type="entry name" value="RTL1-rel"/>
</dbReference>
<keyword evidence="3" id="KW-1133">Transmembrane helix</keyword>
<keyword evidence="6" id="KW-1185">Reference proteome</keyword>
<feature type="compositionally biased region" description="Low complexity" evidence="2">
    <location>
        <begin position="21"/>
        <end position="33"/>
    </location>
</feature>
<dbReference type="GO" id="GO:0003676">
    <property type="term" value="F:nucleic acid binding"/>
    <property type="evidence" value="ECO:0007669"/>
    <property type="project" value="InterPro"/>
</dbReference>
<keyword evidence="3" id="KW-0472">Membrane</keyword>
<feature type="compositionally biased region" description="Gly residues" evidence="2">
    <location>
        <begin position="85"/>
        <end position="99"/>
    </location>
</feature>
<reference evidence="5 6" key="1">
    <citation type="submission" date="2019-09" db="EMBL/GenBank/DDBJ databases">
        <authorList>
            <person name="Ou C."/>
        </authorList>
    </citation>
    <scope>NUCLEOTIDE SEQUENCE [LARGE SCALE GENOMIC DNA]</scope>
    <source>
        <strain evidence="5">S2</strain>
        <tissue evidence="5">Leaf</tissue>
    </source>
</reference>
<keyword evidence="1" id="KW-0862">Zinc</keyword>
<dbReference type="Proteomes" id="UP000327157">
    <property type="component" value="Unassembled WGS sequence"/>
</dbReference>
<evidence type="ECO:0000313" key="6">
    <source>
        <dbReference type="Proteomes" id="UP000327157"/>
    </source>
</evidence>
<dbReference type="PANTHER" id="PTHR15503:SF45">
    <property type="entry name" value="RNA-DIRECTED DNA POLYMERASE HOMOLOG"/>
    <property type="match status" value="1"/>
</dbReference>
<proteinExistence type="predicted"/>
<dbReference type="GO" id="GO:0008270">
    <property type="term" value="F:zinc ion binding"/>
    <property type="evidence" value="ECO:0007669"/>
    <property type="project" value="UniProtKB-KW"/>
</dbReference>
<gene>
    <name evidence="5" type="ORF">D8674_041071</name>
</gene>
<keyword evidence="3" id="KW-0812">Transmembrane</keyword>
<evidence type="ECO:0000259" key="4">
    <source>
        <dbReference type="PROSITE" id="PS50158"/>
    </source>
</evidence>
<evidence type="ECO:0000256" key="1">
    <source>
        <dbReference type="PROSITE-ProRule" id="PRU00047"/>
    </source>
</evidence>
<feature type="domain" description="CCHC-type" evidence="4">
    <location>
        <begin position="43"/>
        <end position="58"/>
    </location>
</feature>
<feature type="transmembrane region" description="Helical" evidence="3">
    <location>
        <begin position="216"/>
        <end position="238"/>
    </location>
</feature>
<protein>
    <recommendedName>
        <fullName evidence="4">CCHC-type domain-containing protein</fullName>
    </recommendedName>
</protein>
<sequence>MREPASFSNPIGPKHSYSFKQQSQGSGSSSDGSGNCAVNTATCHRCGGTGHYARVCPSANPSESYASGSGYSGGDYSTTQNYEYGGSGNGSQSYGGSGSASGSHNQGNRACRNSQSPRTQGGHNSGAERQVYGCFNAMTQQEVEQDPPILIDSGAIFSFVSPSLAWNINSQPTLLGFDMLVQMAHKDLFCAQCEYRDCPVIVEGELMETNLIPFQLAGFDVILGIWTGCSGIMLMSIVGRSL</sequence>
<feature type="region of interest" description="Disordered" evidence="2">
    <location>
        <begin position="82"/>
        <end position="125"/>
    </location>
</feature>
<feature type="region of interest" description="Disordered" evidence="2">
    <location>
        <begin position="1"/>
        <end position="33"/>
    </location>
</feature>
<evidence type="ECO:0000256" key="2">
    <source>
        <dbReference type="SAM" id="MobiDB-lite"/>
    </source>
</evidence>
<organism evidence="5 6">
    <name type="scientific">Pyrus ussuriensis x Pyrus communis</name>
    <dbReference type="NCBI Taxonomy" id="2448454"/>
    <lineage>
        <taxon>Eukaryota</taxon>
        <taxon>Viridiplantae</taxon>
        <taxon>Streptophyta</taxon>
        <taxon>Embryophyta</taxon>
        <taxon>Tracheophyta</taxon>
        <taxon>Spermatophyta</taxon>
        <taxon>Magnoliopsida</taxon>
        <taxon>eudicotyledons</taxon>
        <taxon>Gunneridae</taxon>
        <taxon>Pentapetalae</taxon>
        <taxon>rosids</taxon>
        <taxon>fabids</taxon>
        <taxon>Rosales</taxon>
        <taxon>Rosaceae</taxon>
        <taxon>Amygdaloideae</taxon>
        <taxon>Maleae</taxon>
        <taxon>Pyrus</taxon>
    </lineage>
</organism>
<dbReference type="PANTHER" id="PTHR15503">
    <property type="entry name" value="LDOC1 RELATED"/>
    <property type="match status" value="1"/>
</dbReference>
<dbReference type="SMART" id="SM00343">
    <property type="entry name" value="ZnF_C2HC"/>
    <property type="match status" value="1"/>
</dbReference>
<dbReference type="PROSITE" id="PS50158">
    <property type="entry name" value="ZF_CCHC"/>
    <property type="match status" value="1"/>
</dbReference>
<accession>A0A5N5HE96</accession>
<reference evidence="5 6" key="2">
    <citation type="submission" date="2019-11" db="EMBL/GenBank/DDBJ databases">
        <title>A de novo genome assembly of a pear dwarfing rootstock.</title>
        <authorList>
            <person name="Wang F."/>
            <person name="Wang J."/>
            <person name="Li S."/>
            <person name="Zhang Y."/>
            <person name="Fang M."/>
            <person name="Ma L."/>
            <person name="Zhao Y."/>
            <person name="Jiang S."/>
        </authorList>
    </citation>
    <scope>NUCLEOTIDE SEQUENCE [LARGE SCALE GENOMIC DNA]</scope>
    <source>
        <strain evidence="5">S2</strain>
        <tissue evidence="5">Leaf</tissue>
    </source>
</reference>
<dbReference type="EMBL" id="SMOL01000186">
    <property type="protein sequence ID" value="KAB2623780.1"/>
    <property type="molecule type" value="Genomic_DNA"/>
</dbReference>
<dbReference type="Gene3D" id="4.10.60.10">
    <property type="entry name" value="Zinc finger, CCHC-type"/>
    <property type="match status" value="1"/>
</dbReference>
<dbReference type="Pfam" id="PF00098">
    <property type="entry name" value="zf-CCHC"/>
    <property type="match status" value="1"/>
</dbReference>
<dbReference type="AlphaFoldDB" id="A0A5N5HE96"/>